<sequence>MIHIFVNRDHVYRRGHVEFIYSALKNMESFGVHKDVEVYKALIDVLPKGKFIPTNMFQVEFMHYPKQQQCIIDLLEQMEDNGVIPDYEMEDLLSNIFGRKGFPLRKYWRMMYWMPKFKNASPWPLPNPLPDDIFELAKCAIQRIASADVQSQITVYQSKEIEDSIDDTWIVSAQSPTQKRLLNEHNVKEPIYVEGSFKVWLKNYPVNYFILRKNAKLAEMDVEDLDDVSNIKVPLFNFKPPVKKFLKKVPSVHEQEDGVILALCATGTSSKDSLLSWIRHLQKDGNPILTDVPVVFTLKSGVRDLVLGDNEETKSVEVK</sequence>
<dbReference type="GO" id="GO:0007178">
    <property type="term" value="P:cell surface receptor protein serine/threonine kinase signaling pathway"/>
    <property type="evidence" value="ECO:0007669"/>
    <property type="project" value="TreeGrafter"/>
</dbReference>
<dbReference type="InterPro" id="IPR029342">
    <property type="entry name" value="ECIST_C"/>
</dbReference>
<evidence type="ECO:0000313" key="14">
    <source>
        <dbReference type="Proteomes" id="UP000719412"/>
    </source>
</evidence>
<dbReference type="SMART" id="SM01284">
    <property type="entry name" value="ECSIT_Cterm"/>
    <property type="match status" value="1"/>
</dbReference>
<organism evidence="13 14">
    <name type="scientific">Tenebrio molitor</name>
    <name type="common">Yellow mealworm beetle</name>
    <dbReference type="NCBI Taxonomy" id="7067"/>
    <lineage>
        <taxon>Eukaryota</taxon>
        <taxon>Metazoa</taxon>
        <taxon>Ecdysozoa</taxon>
        <taxon>Arthropoda</taxon>
        <taxon>Hexapoda</taxon>
        <taxon>Insecta</taxon>
        <taxon>Pterygota</taxon>
        <taxon>Neoptera</taxon>
        <taxon>Endopterygota</taxon>
        <taxon>Coleoptera</taxon>
        <taxon>Polyphaga</taxon>
        <taxon>Cucujiformia</taxon>
        <taxon>Tenebrionidae</taxon>
        <taxon>Tenebrio</taxon>
    </lineage>
</organism>
<keyword evidence="9" id="KW-0809">Transit peptide</keyword>
<keyword evidence="7" id="KW-0399">Innate immunity</keyword>
<keyword evidence="6" id="KW-0963">Cytoplasm</keyword>
<reference evidence="13" key="1">
    <citation type="journal article" date="2020" name="J Insects Food Feed">
        <title>The yellow mealworm (Tenebrio molitor) genome: a resource for the emerging insects as food and feed industry.</title>
        <authorList>
            <person name="Eriksson T."/>
            <person name="Andere A."/>
            <person name="Kelstrup H."/>
            <person name="Emery V."/>
            <person name="Picard C."/>
        </authorList>
    </citation>
    <scope>NUCLEOTIDE SEQUENCE</scope>
    <source>
        <strain evidence="13">Stoneville</strain>
        <tissue evidence="13">Whole head</tissue>
    </source>
</reference>
<reference evidence="13" key="2">
    <citation type="submission" date="2021-08" db="EMBL/GenBank/DDBJ databases">
        <authorList>
            <person name="Eriksson T."/>
        </authorList>
    </citation>
    <scope>NUCLEOTIDE SEQUENCE</scope>
    <source>
        <strain evidence="13">Stoneville</strain>
        <tissue evidence="13">Whole head</tissue>
    </source>
</reference>
<evidence type="ECO:0000256" key="4">
    <source>
        <dbReference type="ARBA" id="ARBA00007674"/>
    </source>
</evidence>
<evidence type="ECO:0000256" key="1">
    <source>
        <dbReference type="ARBA" id="ARBA00004123"/>
    </source>
</evidence>
<dbReference type="PANTHER" id="PTHR13113">
    <property type="entry name" value="ECSIT EVOLUTIONARILY CONSERVED SIGNALING INTERMEDIATE IN TOLL PATHWAYS"/>
    <property type="match status" value="1"/>
</dbReference>
<comment type="similarity">
    <text evidence="4">Belongs to the ECSIT family.</text>
</comment>
<dbReference type="PANTHER" id="PTHR13113:SF1">
    <property type="entry name" value="EVOLUTIONARILY CONSERVED SIGNALING INTERMEDIATE IN TOLL PATHWAY, MITOCHONDRIAL"/>
    <property type="match status" value="1"/>
</dbReference>
<protein>
    <recommendedName>
        <fullName evidence="5">Evolutionarily conserved signaling intermediate in Toll pathway, mitochondrial</fullName>
    </recommendedName>
</protein>
<name>A0A8J6L5Y0_TENMO</name>
<proteinExistence type="inferred from homology"/>
<keyword evidence="14" id="KW-1185">Reference proteome</keyword>
<keyword evidence="10" id="KW-0496">Mitochondrion</keyword>
<keyword evidence="11" id="KW-0539">Nucleus</keyword>
<dbReference type="Pfam" id="PF06239">
    <property type="entry name" value="ECSIT_N"/>
    <property type="match status" value="1"/>
</dbReference>
<gene>
    <name evidence="13" type="ORF">GEV33_010654</name>
</gene>
<evidence type="ECO:0000256" key="5">
    <source>
        <dbReference type="ARBA" id="ARBA00019998"/>
    </source>
</evidence>
<evidence type="ECO:0000313" key="13">
    <source>
        <dbReference type="EMBL" id="KAH0812139.1"/>
    </source>
</evidence>
<dbReference type="GO" id="GO:0045087">
    <property type="term" value="P:innate immune response"/>
    <property type="evidence" value="ECO:0007669"/>
    <property type="project" value="UniProtKB-KW"/>
</dbReference>
<keyword evidence="8" id="KW-0391">Immunity</keyword>
<dbReference type="InterPro" id="IPR010418">
    <property type="entry name" value="ECSIT"/>
</dbReference>
<evidence type="ECO:0000256" key="6">
    <source>
        <dbReference type="ARBA" id="ARBA00022490"/>
    </source>
</evidence>
<evidence type="ECO:0000256" key="3">
    <source>
        <dbReference type="ARBA" id="ARBA00004496"/>
    </source>
</evidence>
<feature type="domain" description="ECSIT C-terminal" evidence="12">
    <location>
        <begin position="175"/>
        <end position="299"/>
    </location>
</feature>
<dbReference type="Proteomes" id="UP000719412">
    <property type="component" value="Unassembled WGS sequence"/>
</dbReference>
<dbReference type="AlphaFoldDB" id="A0A8J6L5Y0"/>
<dbReference type="InterPro" id="IPR046448">
    <property type="entry name" value="ECSIT_N"/>
</dbReference>
<dbReference type="Pfam" id="PF14784">
    <property type="entry name" value="ECSIT_C"/>
    <property type="match status" value="1"/>
</dbReference>
<dbReference type="EMBL" id="JABDTM020026262">
    <property type="protein sequence ID" value="KAH0812139.1"/>
    <property type="molecule type" value="Genomic_DNA"/>
</dbReference>
<comment type="caution">
    <text evidence="13">The sequence shown here is derived from an EMBL/GenBank/DDBJ whole genome shotgun (WGS) entry which is preliminary data.</text>
</comment>
<dbReference type="GO" id="GO:0005634">
    <property type="term" value="C:nucleus"/>
    <property type="evidence" value="ECO:0007669"/>
    <property type="project" value="UniProtKB-SubCell"/>
</dbReference>
<accession>A0A8J6L5Y0</accession>
<comment type="subcellular location">
    <subcellularLocation>
        <location evidence="3">Cytoplasm</location>
    </subcellularLocation>
    <subcellularLocation>
        <location evidence="2">Mitochondrion</location>
    </subcellularLocation>
    <subcellularLocation>
        <location evidence="1">Nucleus</location>
    </subcellularLocation>
</comment>
<dbReference type="GO" id="GO:0005739">
    <property type="term" value="C:mitochondrion"/>
    <property type="evidence" value="ECO:0007669"/>
    <property type="project" value="UniProtKB-SubCell"/>
</dbReference>
<evidence type="ECO:0000256" key="2">
    <source>
        <dbReference type="ARBA" id="ARBA00004173"/>
    </source>
</evidence>
<evidence type="ECO:0000259" key="12">
    <source>
        <dbReference type="SMART" id="SM01284"/>
    </source>
</evidence>
<evidence type="ECO:0000256" key="10">
    <source>
        <dbReference type="ARBA" id="ARBA00023128"/>
    </source>
</evidence>
<evidence type="ECO:0000256" key="9">
    <source>
        <dbReference type="ARBA" id="ARBA00022946"/>
    </source>
</evidence>
<evidence type="ECO:0000256" key="11">
    <source>
        <dbReference type="ARBA" id="ARBA00023242"/>
    </source>
</evidence>
<evidence type="ECO:0000256" key="8">
    <source>
        <dbReference type="ARBA" id="ARBA00022859"/>
    </source>
</evidence>
<evidence type="ECO:0000256" key="7">
    <source>
        <dbReference type="ARBA" id="ARBA00022588"/>
    </source>
</evidence>